<comment type="caution">
    <text evidence="2">The sequence shown here is derived from an EMBL/GenBank/DDBJ whole genome shotgun (WGS) entry which is preliminary data.</text>
</comment>
<dbReference type="RefSeq" id="WP_285369367.1">
    <property type="nucleotide sequence ID" value="NZ_JAPNQM010000001.1"/>
</dbReference>
<evidence type="ECO:0000313" key="2">
    <source>
        <dbReference type="EMBL" id="MDL0116208.1"/>
    </source>
</evidence>
<protein>
    <submittedName>
        <fullName evidence="2">Uncharacterized protein</fullName>
    </submittedName>
</protein>
<name>A0ABT7HX01_MAMSC</name>
<evidence type="ECO:0000313" key="3">
    <source>
        <dbReference type="Proteomes" id="UP001176210"/>
    </source>
</evidence>
<reference evidence="2" key="2">
    <citation type="journal article" date="2023" name="Vet. Microbiol.">
        <title>Emergence of livestock-associated Mammaliicoccus sciuri ST71 co-harbouring mecA and mecC genes in Brazil.</title>
        <authorList>
            <person name="de Moura G.S."/>
            <person name="de Carvalho E."/>
            <person name="Ramos Sanchez E.M."/>
            <person name="Sellera F.P."/>
            <person name="Marques M.F.S."/>
            <person name="Heinemann M.B."/>
            <person name="De Vliegher S."/>
            <person name="Souza F.N."/>
            <person name="Mota R.A."/>
        </authorList>
    </citation>
    <scope>NUCLEOTIDE SEQUENCE</scope>
    <source>
        <strain evidence="2">BR656</strain>
    </source>
</reference>
<dbReference type="Proteomes" id="UP001176210">
    <property type="component" value="Unassembled WGS sequence"/>
</dbReference>
<accession>A0ABT7HX01</accession>
<keyword evidence="3" id="KW-1185">Reference proteome</keyword>
<keyword evidence="1" id="KW-0175">Coiled coil</keyword>
<feature type="coiled-coil region" evidence="1">
    <location>
        <begin position="55"/>
        <end position="82"/>
    </location>
</feature>
<proteinExistence type="predicted"/>
<reference evidence="2" key="1">
    <citation type="submission" date="2022-09" db="EMBL/GenBank/DDBJ databases">
        <authorList>
            <person name="De Moura G.S."/>
            <person name="Carvalho E."/>
            <person name="Ramos Sanchez E.M."/>
            <person name="Sellera F.P."/>
            <person name="Marques M.F.S."/>
            <person name="Heinemann M.B."/>
            <person name="De Vliegher S."/>
            <person name="Souza F.N."/>
            <person name="Mota R.A."/>
        </authorList>
    </citation>
    <scope>NUCLEOTIDE SEQUENCE</scope>
    <source>
        <strain evidence="2">BR656</strain>
    </source>
</reference>
<organism evidence="2 3">
    <name type="scientific">Mammaliicoccus sciuri</name>
    <name type="common">Staphylococcus sciuri</name>
    <dbReference type="NCBI Taxonomy" id="1296"/>
    <lineage>
        <taxon>Bacteria</taxon>
        <taxon>Bacillati</taxon>
        <taxon>Bacillota</taxon>
        <taxon>Bacilli</taxon>
        <taxon>Bacillales</taxon>
        <taxon>Staphylococcaceae</taxon>
        <taxon>Mammaliicoccus</taxon>
    </lineage>
</organism>
<dbReference type="EMBL" id="JAPNQM010000001">
    <property type="protein sequence ID" value="MDL0116208.1"/>
    <property type="molecule type" value="Genomic_DNA"/>
</dbReference>
<sequence>MNEPTEFKYPLDEYGEPYFAGSHVDAIEGMQDIKDRLNKAETNINNNSSINNNDIQKINGRLDKAEENIKTNSEKQINLENALEGYIGVTDWVSYASNVASGVEADVMYAGNNGLKCALKEVRIGIDGVTPVVRYKTIAYNLRGFKLGEQVAQLPSGFIKNAQLFPAFGSGSMSSYRIEIMPNGKMTILGGTNDKTLSSSSYWVYGQHTWIE</sequence>
<gene>
    <name evidence="2" type="ORF">OWO77_04405</name>
</gene>
<evidence type="ECO:0000256" key="1">
    <source>
        <dbReference type="SAM" id="Coils"/>
    </source>
</evidence>